<dbReference type="GeneID" id="54992319"/>
<feature type="compositionally biased region" description="Basic and acidic residues" evidence="1">
    <location>
        <begin position="520"/>
        <end position="535"/>
    </location>
</feature>
<evidence type="ECO:0000313" key="2">
    <source>
        <dbReference type="EMBL" id="AWN04672.1"/>
    </source>
</evidence>
<proteinExistence type="predicted"/>
<accession>A0A2U8UM23</accession>
<dbReference type="RefSeq" id="YP_009801792.1">
    <property type="nucleotide sequence ID" value="NC_047975.1"/>
</dbReference>
<dbReference type="Proteomes" id="UP000246514">
    <property type="component" value="Segment"/>
</dbReference>
<keyword evidence="3" id="KW-1185">Reference proteome</keyword>
<dbReference type="KEGG" id="vg:54992319"/>
<feature type="region of interest" description="Disordered" evidence="1">
    <location>
        <begin position="401"/>
        <end position="425"/>
    </location>
</feature>
<organism evidence="2 3">
    <name type="scientific">Microbacterium phage Squash</name>
    <dbReference type="NCBI Taxonomy" id="2182357"/>
    <lineage>
        <taxon>Viruses</taxon>
        <taxon>Duplodnaviria</taxon>
        <taxon>Heunggongvirae</taxon>
        <taxon>Uroviricota</taxon>
        <taxon>Caudoviricetes</taxon>
        <taxon>Squashvirus</taxon>
        <taxon>Squashvirus squash</taxon>
    </lineage>
</organism>
<feature type="region of interest" description="Disordered" evidence="1">
    <location>
        <begin position="489"/>
        <end position="550"/>
    </location>
</feature>
<gene>
    <name evidence="2" type="primary">53</name>
    <name evidence="2" type="ORF">PBI_SQUASH_53</name>
</gene>
<name>A0A2U8UM23_9CAUD</name>
<sequence length="719" mass="78389">MAAENIGKAEIIRDVELEQRLLEAVIADRNAQPRSQQLQIGPSEVGGCRELLRAGLFEPPAEAEPETNWAAAAHVGQVMGADLERIFGERVNALLQQRYSTLFGMFGISISGGADLTFLDGDQISDLKSIDDMGSTLYDLNRDAQAIETLLSIYREGLLFAKNIETADGGYELTGVILDKVAKLSNYIQIAIYVMGAMQAGIISENGTGRLVFYDRSGNYQGFVAAVIPTEWVWMFYTIGQMRIGQVVQAQSAYEATGGNPAVIATLRDKAPSFCFSPKVMCPRRMHCWAGSEWTADNQITDPEQVAAMNRYDTARDLAKIADGMKRAAKTALDGVSGVAPDGKMLTWTRSGAINLVQTTVAEPKTQEVLDQFLPPVNLQAEIEAERQRAAVAPVITPASQVDTSQAPVDTEPVETVTNEPQAPTPTLTREQRYKALAKTGAPAVRKMAHDMTGIELKGLRKDDAIDAILNHEYPKTPSEADVPVEAAASEGDYPGDSGDDMAPQNGPEFYEGEYASEPGDGHDQRAVQEAHEAGLRQSAAAWEADPRRLTPLEGVDAERVAQYHAEQKGEPITEAQERAWGQSVTTDHGALTEPPEEPVNPGLGRVVFEPAHSEQQVVHNPTPEQEEARAKLMRGPHVAPLLDKPAPVAPNEEPILLPDGTVYVPLENEDPRRPGLFFDRMGNRDKLRQNQYDADPQFRARCLAVRMKFAGNTPASQS</sequence>
<feature type="compositionally biased region" description="Polar residues" evidence="1">
    <location>
        <begin position="416"/>
        <end position="425"/>
    </location>
</feature>
<dbReference type="EMBL" id="MH153813">
    <property type="protein sequence ID" value="AWN04672.1"/>
    <property type="molecule type" value="Genomic_DNA"/>
</dbReference>
<evidence type="ECO:0000256" key="1">
    <source>
        <dbReference type="SAM" id="MobiDB-lite"/>
    </source>
</evidence>
<evidence type="ECO:0000313" key="3">
    <source>
        <dbReference type="Proteomes" id="UP000246514"/>
    </source>
</evidence>
<protein>
    <submittedName>
        <fullName evidence="2">Uncharacterized protein</fullName>
    </submittedName>
</protein>
<reference evidence="2 3" key="1">
    <citation type="submission" date="2018-04" db="EMBL/GenBank/DDBJ databases">
        <authorList>
            <person name="Fournier C.T."/>
            <person name="Kim C.J."/>
            <person name="Romero I.G."/>
            <person name="Sanchez M."/>
            <person name="Do N."/>
            <person name="Wu S."/>
            <person name="Mosier S.A."/>
            <person name="Wang J."/>
            <person name="Lund A."/>
            <person name="Moberg-Parker J."/>
            <person name="Stanton A.-C.J."/>
            <person name="Garlena R.A."/>
            <person name="Russell D.A."/>
            <person name="Pope W.H."/>
            <person name="Jacobs-Sera D."/>
            <person name="Hatfull G.F."/>
        </authorList>
    </citation>
    <scope>NUCLEOTIDE SEQUENCE [LARGE SCALE GENOMIC DNA]</scope>
</reference>